<keyword evidence="3" id="KW-1185">Reference proteome</keyword>
<keyword evidence="2" id="KW-0378">Hydrolase</keyword>
<dbReference type="GO" id="GO:0016787">
    <property type="term" value="F:hydrolase activity"/>
    <property type="evidence" value="ECO:0007669"/>
    <property type="project" value="UniProtKB-KW"/>
</dbReference>
<gene>
    <name evidence="2" type="ORF">QVZ41_11765</name>
</gene>
<evidence type="ECO:0000313" key="2">
    <source>
        <dbReference type="EMBL" id="MDO3695516.1"/>
    </source>
</evidence>
<proteinExistence type="predicted"/>
<name>A0ABT8VU71_9FLAO</name>
<accession>A0ABT8VU71</accession>
<reference evidence="2" key="1">
    <citation type="submission" date="2023-07" db="EMBL/GenBank/DDBJ databases">
        <title>Wenyingzhuangia sp. chi5 genome sequencing and assembly.</title>
        <authorList>
            <person name="Park S."/>
        </authorList>
    </citation>
    <scope>NUCLEOTIDE SEQUENCE</scope>
    <source>
        <strain evidence="2">Chi5</strain>
    </source>
</reference>
<evidence type="ECO:0000313" key="3">
    <source>
        <dbReference type="Proteomes" id="UP001168642"/>
    </source>
</evidence>
<sequence>MKILISSLLVVFLSMSMISCSESNDSIDAENKNTEDVLSEMPPYYPINFEADGYGATWTWSVFENGNNPAVEIVDNPSKTGVNTSNKVAKITALQVGSPYVGCETKHGSDIGSFTFDETNTTVKIMVYKSVISDVGIKFSESNGEAQPEIKVSNTKINEWEELTFDFSGSIGKGISGIIDQIIIFPDYQSRNADHVVYFDHITFGN</sequence>
<feature type="chain" id="PRO_5047021103" evidence="1">
    <location>
        <begin position="22"/>
        <end position="206"/>
    </location>
</feature>
<dbReference type="RefSeq" id="WP_302884789.1">
    <property type="nucleotide sequence ID" value="NZ_JAUMIT010000006.1"/>
</dbReference>
<dbReference type="PROSITE" id="PS51257">
    <property type="entry name" value="PROKAR_LIPOPROTEIN"/>
    <property type="match status" value="1"/>
</dbReference>
<organism evidence="2 3">
    <name type="scientific">Wenyingzhuangia gilva</name>
    <dbReference type="NCBI Taxonomy" id="3057677"/>
    <lineage>
        <taxon>Bacteria</taxon>
        <taxon>Pseudomonadati</taxon>
        <taxon>Bacteroidota</taxon>
        <taxon>Flavobacteriia</taxon>
        <taxon>Flavobacteriales</taxon>
        <taxon>Flavobacteriaceae</taxon>
        <taxon>Wenyingzhuangia</taxon>
    </lineage>
</organism>
<evidence type="ECO:0000256" key="1">
    <source>
        <dbReference type="SAM" id="SignalP"/>
    </source>
</evidence>
<feature type="signal peptide" evidence="1">
    <location>
        <begin position="1"/>
        <end position="21"/>
    </location>
</feature>
<comment type="caution">
    <text evidence="2">The sequence shown here is derived from an EMBL/GenBank/DDBJ whole genome shotgun (WGS) entry which is preliminary data.</text>
</comment>
<protein>
    <submittedName>
        <fullName evidence="2">Glycosyl hydrolase family 16</fullName>
    </submittedName>
</protein>
<dbReference type="EMBL" id="JAUMIT010000006">
    <property type="protein sequence ID" value="MDO3695516.1"/>
    <property type="molecule type" value="Genomic_DNA"/>
</dbReference>
<keyword evidence="1" id="KW-0732">Signal</keyword>
<dbReference type="Proteomes" id="UP001168642">
    <property type="component" value="Unassembled WGS sequence"/>
</dbReference>